<evidence type="ECO:0000313" key="10">
    <source>
        <dbReference type="Proteomes" id="UP000093514"/>
    </source>
</evidence>
<evidence type="ECO:0000256" key="5">
    <source>
        <dbReference type="PIRSR" id="PIRSR606225-1"/>
    </source>
</evidence>
<dbReference type="PANTHER" id="PTHR21600">
    <property type="entry name" value="MITOCHONDRIAL RNA PSEUDOURIDINE SYNTHASE"/>
    <property type="match status" value="1"/>
</dbReference>
<dbReference type="SUPFAM" id="SSF55120">
    <property type="entry name" value="Pseudouridine synthase"/>
    <property type="match status" value="1"/>
</dbReference>
<gene>
    <name evidence="9" type="ORF">U472_01540</name>
</gene>
<evidence type="ECO:0000313" key="9">
    <source>
        <dbReference type="EMBL" id="OCL27912.1"/>
    </source>
</evidence>
<dbReference type="Gene3D" id="3.10.290.10">
    <property type="entry name" value="RNA-binding S4 domain"/>
    <property type="match status" value="1"/>
</dbReference>
<dbReference type="GO" id="GO:0000455">
    <property type="term" value="P:enzyme-directed rRNA pseudouridine synthesis"/>
    <property type="evidence" value="ECO:0007669"/>
    <property type="project" value="UniProtKB-ARBA"/>
</dbReference>
<organism evidence="9 10">
    <name type="scientific">Orenia metallireducens</name>
    <dbReference type="NCBI Taxonomy" id="1413210"/>
    <lineage>
        <taxon>Bacteria</taxon>
        <taxon>Bacillati</taxon>
        <taxon>Bacillota</taxon>
        <taxon>Clostridia</taxon>
        <taxon>Halanaerobiales</taxon>
        <taxon>Halobacteroidaceae</taxon>
        <taxon>Orenia</taxon>
    </lineage>
</organism>
<dbReference type="PROSITE" id="PS01129">
    <property type="entry name" value="PSI_RLU"/>
    <property type="match status" value="1"/>
</dbReference>
<dbReference type="InterPro" id="IPR036986">
    <property type="entry name" value="S4_RNA-bd_sf"/>
</dbReference>
<keyword evidence="4 7" id="KW-0413">Isomerase</keyword>
<dbReference type="InterPro" id="IPR006145">
    <property type="entry name" value="PsdUridine_synth_RsuA/RluA"/>
</dbReference>
<evidence type="ECO:0000256" key="7">
    <source>
        <dbReference type="RuleBase" id="RU362028"/>
    </source>
</evidence>
<dbReference type="Proteomes" id="UP000093514">
    <property type="component" value="Unassembled WGS sequence"/>
</dbReference>
<dbReference type="InterPro" id="IPR050188">
    <property type="entry name" value="RluA_PseudoU_synthase"/>
</dbReference>
<dbReference type="GO" id="GO:0003723">
    <property type="term" value="F:RNA binding"/>
    <property type="evidence" value="ECO:0007669"/>
    <property type="project" value="UniProtKB-KW"/>
</dbReference>
<dbReference type="OrthoDB" id="9807829at2"/>
<dbReference type="InterPro" id="IPR002942">
    <property type="entry name" value="S4_RNA-bd"/>
</dbReference>
<dbReference type="EC" id="5.4.99.-" evidence="7"/>
<evidence type="ECO:0000256" key="2">
    <source>
        <dbReference type="ARBA" id="ARBA00010876"/>
    </source>
</evidence>
<feature type="active site" evidence="5">
    <location>
        <position position="139"/>
    </location>
</feature>
<dbReference type="FunFam" id="3.30.2350.10:FF:000006">
    <property type="entry name" value="Pseudouridine synthase"/>
    <property type="match status" value="1"/>
</dbReference>
<reference evidence="9" key="1">
    <citation type="submission" date="2016-07" db="EMBL/GenBank/DDBJ databases">
        <authorList>
            <person name="Dong Y."/>
            <person name="Sanford R.A."/>
            <person name="Fouke B.W."/>
        </authorList>
    </citation>
    <scope>NUCLEOTIDE SEQUENCE</scope>
    <source>
        <strain evidence="9">Z6</strain>
    </source>
</reference>
<dbReference type="SMART" id="SM00363">
    <property type="entry name" value="S4"/>
    <property type="match status" value="1"/>
</dbReference>
<comment type="catalytic activity">
    <reaction evidence="1 7">
        <text>a uridine in RNA = a pseudouridine in RNA</text>
        <dbReference type="Rhea" id="RHEA:48348"/>
        <dbReference type="Rhea" id="RHEA-COMP:12068"/>
        <dbReference type="Rhea" id="RHEA-COMP:12069"/>
        <dbReference type="ChEBI" id="CHEBI:65314"/>
        <dbReference type="ChEBI" id="CHEBI:65315"/>
    </reaction>
</comment>
<reference evidence="9" key="2">
    <citation type="submission" date="2016-08" db="EMBL/GenBank/DDBJ databases">
        <title>Orenia metallireducens sp. nov. strain Z6, a Novel Metal-reducing Firmicute from the Deep Subsurface.</title>
        <authorList>
            <person name="Maxim B.I."/>
            <person name="Kenneth K."/>
            <person name="Flynn T.M."/>
            <person name="Oloughlin E.J."/>
            <person name="Locke R.A."/>
            <person name="Weber J.R."/>
            <person name="Egan S.M."/>
            <person name="Mackie R.I."/>
            <person name="Cann I.K."/>
        </authorList>
    </citation>
    <scope>NUCLEOTIDE SEQUENCE [LARGE SCALE GENOMIC DNA]</scope>
    <source>
        <strain evidence="9">Z6</strain>
    </source>
</reference>
<dbReference type="PANTHER" id="PTHR21600:SF44">
    <property type="entry name" value="RIBOSOMAL LARGE SUBUNIT PSEUDOURIDINE SYNTHASE D"/>
    <property type="match status" value="1"/>
</dbReference>
<dbReference type="PROSITE" id="PS50889">
    <property type="entry name" value="S4"/>
    <property type="match status" value="1"/>
</dbReference>
<dbReference type="GO" id="GO:0120159">
    <property type="term" value="F:rRNA pseudouridine synthase activity"/>
    <property type="evidence" value="ECO:0007669"/>
    <property type="project" value="UniProtKB-ARBA"/>
</dbReference>
<dbReference type="Pfam" id="PF00849">
    <property type="entry name" value="PseudoU_synth_2"/>
    <property type="match status" value="1"/>
</dbReference>
<dbReference type="RefSeq" id="WP_068714831.1">
    <property type="nucleotide sequence ID" value="NZ_LWDV01000006.1"/>
</dbReference>
<dbReference type="CDD" id="cd00165">
    <property type="entry name" value="S4"/>
    <property type="match status" value="1"/>
</dbReference>
<dbReference type="CDD" id="cd02869">
    <property type="entry name" value="PseudoU_synth_RluA_like"/>
    <property type="match status" value="1"/>
</dbReference>
<evidence type="ECO:0000256" key="4">
    <source>
        <dbReference type="ARBA" id="ARBA00023235"/>
    </source>
</evidence>
<dbReference type="AlphaFoldDB" id="A0A1C0AC32"/>
<dbReference type="InterPro" id="IPR020103">
    <property type="entry name" value="PsdUridine_synth_cat_dom_sf"/>
</dbReference>
<comment type="caution">
    <text evidence="9">The sequence shown here is derived from an EMBL/GenBank/DDBJ whole genome shotgun (WGS) entry which is preliminary data.</text>
</comment>
<comment type="function">
    <text evidence="7">Responsible for synthesis of pseudouridine from uracil.</text>
</comment>
<dbReference type="InterPro" id="IPR006225">
    <property type="entry name" value="PsdUridine_synth_RluC/D"/>
</dbReference>
<protein>
    <recommendedName>
        <fullName evidence="7">Pseudouridine synthase</fullName>
        <ecNumber evidence="7">5.4.99.-</ecNumber>
    </recommendedName>
</protein>
<keyword evidence="10" id="KW-1185">Reference proteome</keyword>
<proteinExistence type="inferred from homology"/>
<accession>A0A1C0AC32</accession>
<feature type="domain" description="RNA-binding S4" evidence="8">
    <location>
        <begin position="16"/>
        <end position="80"/>
    </location>
</feature>
<sequence length="303" mass="34632">MRDKREFVIEADYTNKRVDKFLSKNNDDLSRSYLQELIDDDKVLVNGSPVKKSYKLALGDKLELLVPEPEELEVKAENIPLDIIYEDDDIIVINKQPNLVVHPAPGNEDGTLVNALLYHCDNLSGINGVIRPGIVHRLDKDTSGAMVVAKNDEAHLNLTEQFKERDTKKVYLTLVEGKVKYKKGKIDAAIGRDPKNRKKMAVTSKNSKKAVSTFKVLKRYTKHSLVEVNLETGRTHQIRLHMDYMGHPVVGDELYGYNQKTLDVKRQMLHSHLLGFYHPRTGEWVEFEAPLLDDMREVLDSLE</sequence>
<dbReference type="EMBL" id="LWDV01000006">
    <property type="protein sequence ID" value="OCL27912.1"/>
    <property type="molecule type" value="Genomic_DNA"/>
</dbReference>
<dbReference type="SUPFAM" id="SSF55174">
    <property type="entry name" value="Alpha-L RNA-binding motif"/>
    <property type="match status" value="1"/>
</dbReference>
<evidence type="ECO:0000256" key="6">
    <source>
        <dbReference type="PROSITE-ProRule" id="PRU00182"/>
    </source>
</evidence>
<dbReference type="Pfam" id="PF01479">
    <property type="entry name" value="S4"/>
    <property type="match status" value="1"/>
</dbReference>
<name>A0A1C0AC32_9FIRM</name>
<keyword evidence="3 6" id="KW-0694">RNA-binding</keyword>
<evidence type="ECO:0000259" key="8">
    <source>
        <dbReference type="SMART" id="SM00363"/>
    </source>
</evidence>
<evidence type="ECO:0000256" key="1">
    <source>
        <dbReference type="ARBA" id="ARBA00000073"/>
    </source>
</evidence>
<dbReference type="Gene3D" id="3.30.2350.10">
    <property type="entry name" value="Pseudouridine synthase"/>
    <property type="match status" value="1"/>
</dbReference>
<dbReference type="NCBIfam" id="TIGR00005">
    <property type="entry name" value="rluA_subfam"/>
    <property type="match status" value="1"/>
</dbReference>
<dbReference type="InterPro" id="IPR006224">
    <property type="entry name" value="PsdUridine_synth_RluA-like_CS"/>
</dbReference>
<evidence type="ECO:0000256" key="3">
    <source>
        <dbReference type="ARBA" id="ARBA00022884"/>
    </source>
</evidence>
<comment type="similarity">
    <text evidence="2 7">Belongs to the pseudouridine synthase RluA family.</text>
</comment>